<accession>A0A0F9XD49</accession>
<reference evidence="3" key="1">
    <citation type="journal article" date="2015" name="Nature">
        <title>Complex archaea that bridge the gap between prokaryotes and eukaryotes.</title>
        <authorList>
            <person name="Spang A."/>
            <person name="Saw J.H."/>
            <person name="Jorgensen S.L."/>
            <person name="Zaremba-Niedzwiedzka K."/>
            <person name="Martijn J."/>
            <person name="Lind A.E."/>
            <person name="van Eijk R."/>
            <person name="Schleper C."/>
            <person name="Guy L."/>
            <person name="Ettema T.J."/>
        </authorList>
    </citation>
    <scope>NUCLEOTIDE SEQUENCE</scope>
</reference>
<proteinExistence type="predicted"/>
<dbReference type="InterPro" id="IPR045800">
    <property type="entry name" value="HMBD"/>
</dbReference>
<evidence type="ECO:0000313" key="3">
    <source>
        <dbReference type="EMBL" id="KKN96941.1"/>
    </source>
</evidence>
<dbReference type="Pfam" id="PF19335">
    <property type="entry name" value="HMBD"/>
    <property type="match status" value="1"/>
</dbReference>
<organism evidence="3">
    <name type="scientific">marine sediment metagenome</name>
    <dbReference type="NCBI Taxonomy" id="412755"/>
    <lineage>
        <taxon>unclassified sequences</taxon>
        <taxon>metagenomes</taxon>
        <taxon>ecological metagenomes</taxon>
    </lineage>
</organism>
<evidence type="ECO:0000256" key="1">
    <source>
        <dbReference type="SAM" id="MobiDB-lite"/>
    </source>
</evidence>
<protein>
    <recommendedName>
        <fullName evidence="2">Heavy metal binding domain-containing protein</fullName>
    </recommendedName>
</protein>
<feature type="domain" description="Heavy metal binding" evidence="2">
    <location>
        <begin position="66"/>
        <end position="91"/>
    </location>
</feature>
<comment type="caution">
    <text evidence="3">The sequence shown here is derived from an EMBL/GenBank/DDBJ whole genome shotgun (WGS) entry which is preliminary data.</text>
</comment>
<evidence type="ECO:0000259" key="2">
    <source>
        <dbReference type="Pfam" id="PF19335"/>
    </source>
</evidence>
<dbReference type="AlphaFoldDB" id="A0A0F9XD49"/>
<sequence length="204" mass="21926">MKRMILLSMVGVAALAVYALAQQAGDAPKGQAATTQPQPQSPGMPCCPGGMMGRQPTDQPASAGRFTCSMHPEVRKAVAGTCPKCGMKLIEDRPRPVTRAQGMMTGCMTMMQETGMDPAMMKRMQVMVQTPIFMDSPCAIYGQAAALELSDEQKARLLEIENEARKKALAVLTPEQRKKMGDLPDKPMAMKQMCAKMMGGEGGP</sequence>
<gene>
    <name evidence="3" type="ORF">LCGC14_0161910</name>
</gene>
<name>A0A0F9XD49_9ZZZZ</name>
<feature type="compositionally biased region" description="Low complexity" evidence="1">
    <location>
        <begin position="29"/>
        <end position="56"/>
    </location>
</feature>
<dbReference type="EMBL" id="LAZR01000061">
    <property type="protein sequence ID" value="KKN96941.1"/>
    <property type="molecule type" value="Genomic_DNA"/>
</dbReference>
<dbReference type="GO" id="GO:0046872">
    <property type="term" value="F:metal ion binding"/>
    <property type="evidence" value="ECO:0007669"/>
    <property type="project" value="InterPro"/>
</dbReference>
<feature type="region of interest" description="Disordered" evidence="1">
    <location>
        <begin position="29"/>
        <end position="63"/>
    </location>
</feature>